<accession>A0A1A9RM97</accession>
<dbReference type="AlphaFoldDB" id="A0A1A9RM97"/>
<dbReference type="Gene3D" id="3.40.50.300">
    <property type="entry name" value="P-loop containing nucleotide triphosphate hydrolases"/>
    <property type="match status" value="1"/>
</dbReference>
<proteinExistence type="predicted"/>
<reference evidence="2" key="1">
    <citation type="submission" date="2016-05" db="EMBL/GenBank/DDBJ databases">
        <title>Draft genome of Corynebacterium afermentans subsp. afermentans LCDC 88199T.</title>
        <authorList>
            <person name="Bernier A.-M."/>
            <person name="Bernard K."/>
        </authorList>
    </citation>
    <scope>NUCLEOTIDE SEQUENCE [LARGE SCALE GENOMIC DNA]</scope>
    <source>
        <strain evidence="2">NML04-0072</strain>
    </source>
</reference>
<comment type="caution">
    <text evidence="1">The sequence shown here is derived from an EMBL/GenBank/DDBJ whole genome shotgun (WGS) entry which is preliminary data.</text>
</comment>
<protein>
    <recommendedName>
        <fullName evidence="3">Restriction endonuclease</fullName>
    </recommendedName>
</protein>
<evidence type="ECO:0000313" key="1">
    <source>
        <dbReference type="EMBL" id="OAM20888.1"/>
    </source>
</evidence>
<gene>
    <name evidence="1" type="ORF">A7P90_03420</name>
</gene>
<sequence length="394" mass="44444">MSLPKPFLILAGISGTGKSRYIRKQAQMTGGGFALVAVRPDWHEPSDLLGYISRLSGRAEYVVSPVLKFIVQAWQAIVNAGLLLVNDGLYTAVNLPSCLNVPPYWLCLDEMNLAPVEQYFADYLAVLETREFIGAQYRCLPLLSAQILQQLDDKAQASMVKDLGLENHVNLWQHFKQFGIALPFNLLVAGTVNMDETTCGFSRKVIDRAVTWDFGAFFPNDFKQYFGGQAQSIALNYPLISSVDREHMNQVPADPNGSASIAFLERVKEVLAGSPFEPAFRALNELMLSVYLCQPQDQVQLQAVWDDFLMTKILPRIEGDMDKLSDDKGNNLLNRLETILQEQLSDIWTDGKQRKDFLRISQSGNTLQIQCRSKVKLEQMNNRLIAQNFCHFWP</sequence>
<evidence type="ECO:0000313" key="2">
    <source>
        <dbReference type="Proteomes" id="UP000077589"/>
    </source>
</evidence>
<dbReference type="Proteomes" id="UP000077589">
    <property type="component" value="Unassembled WGS sequence"/>
</dbReference>
<name>A0A1A9RM97_EIKCO</name>
<dbReference type="SUPFAM" id="SSF52540">
    <property type="entry name" value="P-loop containing nucleoside triphosphate hydrolases"/>
    <property type="match status" value="1"/>
</dbReference>
<organism evidence="1 2">
    <name type="scientific">Eikenella corrodens</name>
    <dbReference type="NCBI Taxonomy" id="539"/>
    <lineage>
        <taxon>Bacteria</taxon>
        <taxon>Pseudomonadati</taxon>
        <taxon>Pseudomonadota</taxon>
        <taxon>Betaproteobacteria</taxon>
        <taxon>Neisseriales</taxon>
        <taxon>Neisseriaceae</taxon>
        <taxon>Eikenella</taxon>
    </lineage>
</organism>
<dbReference type="OrthoDB" id="9781481at2"/>
<dbReference type="InterPro" id="IPR027417">
    <property type="entry name" value="P-loop_NTPase"/>
</dbReference>
<evidence type="ECO:0008006" key="3">
    <source>
        <dbReference type="Google" id="ProtNLM"/>
    </source>
</evidence>
<dbReference type="EMBL" id="LXSG01000021">
    <property type="protein sequence ID" value="OAM20888.1"/>
    <property type="molecule type" value="Genomic_DNA"/>
</dbReference>